<evidence type="ECO:0000256" key="6">
    <source>
        <dbReference type="SAM" id="SignalP"/>
    </source>
</evidence>
<evidence type="ECO:0000256" key="2">
    <source>
        <dbReference type="ARBA" id="ARBA00022692"/>
    </source>
</evidence>
<evidence type="ECO:0000313" key="7">
    <source>
        <dbReference type="EMBL" id="SEA40563.1"/>
    </source>
</evidence>
<evidence type="ECO:0000256" key="4">
    <source>
        <dbReference type="ARBA" id="ARBA00023136"/>
    </source>
</evidence>
<dbReference type="EMBL" id="FNQO01000004">
    <property type="protein sequence ID" value="SEA40563.1"/>
    <property type="molecule type" value="Genomic_DNA"/>
</dbReference>
<keyword evidence="4 5" id="KW-0472">Membrane</keyword>
<keyword evidence="6" id="KW-0732">Signal</keyword>
<dbReference type="Proteomes" id="UP000198658">
    <property type="component" value="Unassembled WGS sequence"/>
</dbReference>
<dbReference type="InterPro" id="IPR001129">
    <property type="entry name" value="Membr-assoc_MAPEG"/>
</dbReference>
<sequence length="129" mass="14041">MAVALWSLLLAVLMPPIFAAIAKASASGRYDNRAPREFLERQTGLSRRADWAQRNSFEALPAFLAGVLAAAIAGVDERWLATLSVAFIVARILYGICYLWDWAAARSLCWFTGFFCCIGLLILAALAAA</sequence>
<reference evidence="8" key="1">
    <citation type="submission" date="2016-10" db="EMBL/GenBank/DDBJ databases">
        <authorList>
            <person name="Varghese N."/>
            <person name="Submissions S."/>
        </authorList>
    </citation>
    <scope>NUCLEOTIDE SEQUENCE [LARGE SCALE GENOMIC DNA]</scope>
    <source>
        <strain evidence="8">CGMCC 1.10657</strain>
    </source>
</reference>
<feature type="transmembrane region" description="Helical" evidence="5">
    <location>
        <begin position="79"/>
        <end position="100"/>
    </location>
</feature>
<dbReference type="RefSeq" id="WP_091390370.1">
    <property type="nucleotide sequence ID" value="NZ_FNQO01000004.1"/>
</dbReference>
<keyword evidence="8" id="KW-1185">Reference proteome</keyword>
<comment type="subcellular location">
    <subcellularLocation>
        <location evidence="1">Membrane</location>
    </subcellularLocation>
</comment>
<evidence type="ECO:0000256" key="5">
    <source>
        <dbReference type="SAM" id="Phobius"/>
    </source>
</evidence>
<proteinExistence type="predicted"/>
<evidence type="ECO:0000313" key="8">
    <source>
        <dbReference type="Proteomes" id="UP000198658"/>
    </source>
</evidence>
<dbReference type="GO" id="GO:0016020">
    <property type="term" value="C:membrane"/>
    <property type="evidence" value="ECO:0007669"/>
    <property type="project" value="UniProtKB-SubCell"/>
</dbReference>
<dbReference type="Gene3D" id="1.20.120.550">
    <property type="entry name" value="Membrane associated eicosanoid/glutathione metabolism-like domain"/>
    <property type="match status" value="1"/>
</dbReference>
<evidence type="ECO:0000256" key="1">
    <source>
        <dbReference type="ARBA" id="ARBA00004370"/>
    </source>
</evidence>
<name>A0A1H4AXB6_9GAMM</name>
<organism evidence="7 8">
    <name type="scientific">Microbulbifer marinus</name>
    <dbReference type="NCBI Taxonomy" id="658218"/>
    <lineage>
        <taxon>Bacteria</taxon>
        <taxon>Pseudomonadati</taxon>
        <taxon>Pseudomonadota</taxon>
        <taxon>Gammaproteobacteria</taxon>
        <taxon>Cellvibrionales</taxon>
        <taxon>Microbulbiferaceae</taxon>
        <taxon>Microbulbifer</taxon>
    </lineage>
</organism>
<keyword evidence="2 5" id="KW-0812">Transmembrane</keyword>
<dbReference type="PANTHER" id="PTHR35371:SF1">
    <property type="entry name" value="BLR7753 PROTEIN"/>
    <property type="match status" value="1"/>
</dbReference>
<dbReference type="InterPro" id="IPR023352">
    <property type="entry name" value="MAPEG-like_dom_sf"/>
</dbReference>
<dbReference type="Pfam" id="PF01124">
    <property type="entry name" value="MAPEG"/>
    <property type="match status" value="1"/>
</dbReference>
<feature type="chain" id="PRO_5011513309" evidence="6">
    <location>
        <begin position="20"/>
        <end position="129"/>
    </location>
</feature>
<feature type="transmembrane region" description="Helical" evidence="5">
    <location>
        <begin position="107"/>
        <end position="128"/>
    </location>
</feature>
<accession>A0A1H4AXB6</accession>
<keyword evidence="3 5" id="KW-1133">Transmembrane helix</keyword>
<dbReference type="OrthoDB" id="513661at2"/>
<gene>
    <name evidence="7" type="ORF">SAMN05216562_2943</name>
</gene>
<feature type="signal peptide" evidence="6">
    <location>
        <begin position="1"/>
        <end position="19"/>
    </location>
</feature>
<dbReference type="SUPFAM" id="SSF161084">
    <property type="entry name" value="MAPEG domain-like"/>
    <property type="match status" value="1"/>
</dbReference>
<dbReference type="AlphaFoldDB" id="A0A1H4AXB6"/>
<dbReference type="PANTHER" id="PTHR35371">
    <property type="entry name" value="INNER MEMBRANE PROTEIN"/>
    <property type="match status" value="1"/>
</dbReference>
<evidence type="ECO:0000256" key="3">
    <source>
        <dbReference type="ARBA" id="ARBA00022989"/>
    </source>
</evidence>
<protein>
    <submittedName>
        <fullName evidence="7">Uncharacterized conserved protein, MAPEG superfamily</fullName>
    </submittedName>
</protein>